<name>A0AAV7P337_PLEWA</name>
<feature type="compositionally biased region" description="Basic and acidic residues" evidence="1">
    <location>
        <begin position="18"/>
        <end position="29"/>
    </location>
</feature>
<dbReference type="AlphaFoldDB" id="A0AAV7P337"/>
<comment type="caution">
    <text evidence="2">The sequence shown here is derived from an EMBL/GenBank/DDBJ whole genome shotgun (WGS) entry which is preliminary data.</text>
</comment>
<keyword evidence="3" id="KW-1185">Reference proteome</keyword>
<proteinExistence type="predicted"/>
<gene>
    <name evidence="2" type="ORF">NDU88_007770</name>
</gene>
<evidence type="ECO:0000313" key="2">
    <source>
        <dbReference type="EMBL" id="KAJ1119585.1"/>
    </source>
</evidence>
<organism evidence="2 3">
    <name type="scientific">Pleurodeles waltl</name>
    <name type="common">Iberian ribbed newt</name>
    <dbReference type="NCBI Taxonomy" id="8319"/>
    <lineage>
        <taxon>Eukaryota</taxon>
        <taxon>Metazoa</taxon>
        <taxon>Chordata</taxon>
        <taxon>Craniata</taxon>
        <taxon>Vertebrata</taxon>
        <taxon>Euteleostomi</taxon>
        <taxon>Amphibia</taxon>
        <taxon>Batrachia</taxon>
        <taxon>Caudata</taxon>
        <taxon>Salamandroidea</taxon>
        <taxon>Salamandridae</taxon>
        <taxon>Pleurodelinae</taxon>
        <taxon>Pleurodeles</taxon>
    </lineage>
</organism>
<dbReference type="Proteomes" id="UP001066276">
    <property type="component" value="Chromosome 8"/>
</dbReference>
<accession>A0AAV7P337</accession>
<feature type="compositionally biased region" description="Polar residues" evidence="1">
    <location>
        <begin position="51"/>
        <end position="64"/>
    </location>
</feature>
<evidence type="ECO:0000256" key="1">
    <source>
        <dbReference type="SAM" id="MobiDB-lite"/>
    </source>
</evidence>
<dbReference type="EMBL" id="JANPWB010000012">
    <property type="protein sequence ID" value="KAJ1119585.1"/>
    <property type="molecule type" value="Genomic_DNA"/>
</dbReference>
<sequence length="73" mass="8077">MLPTANENSTMQKRKPDRRTMDAKEMTKERHGKLGCKQLELVALGKRRSGKTQCSAESNASSADGVQKQDLEA</sequence>
<protein>
    <submittedName>
        <fullName evidence="2">Uncharacterized protein</fullName>
    </submittedName>
</protein>
<evidence type="ECO:0000313" key="3">
    <source>
        <dbReference type="Proteomes" id="UP001066276"/>
    </source>
</evidence>
<feature type="compositionally biased region" description="Polar residues" evidence="1">
    <location>
        <begin position="1"/>
        <end position="11"/>
    </location>
</feature>
<feature type="region of interest" description="Disordered" evidence="1">
    <location>
        <begin position="46"/>
        <end position="73"/>
    </location>
</feature>
<feature type="region of interest" description="Disordered" evidence="1">
    <location>
        <begin position="1"/>
        <end position="34"/>
    </location>
</feature>
<reference evidence="2" key="1">
    <citation type="journal article" date="2022" name="bioRxiv">
        <title>Sequencing and chromosome-scale assembly of the giantPleurodeles waltlgenome.</title>
        <authorList>
            <person name="Brown T."/>
            <person name="Elewa A."/>
            <person name="Iarovenko S."/>
            <person name="Subramanian E."/>
            <person name="Araus A.J."/>
            <person name="Petzold A."/>
            <person name="Susuki M."/>
            <person name="Suzuki K.-i.T."/>
            <person name="Hayashi T."/>
            <person name="Toyoda A."/>
            <person name="Oliveira C."/>
            <person name="Osipova E."/>
            <person name="Leigh N.D."/>
            <person name="Simon A."/>
            <person name="Yun M.H."/>
        </authorList>
    </citation>
    <scope>NUCLEOTIDE SEQUENCE</scope>
    <source>
        <strain evidence="2">20211129_DDA</strain>
        <tissue evidence="2">Liver</tissue>
    </source>
</reference>